<keyword evidence="3" id="KW-0346">Stress response</keyword>
<dbReference type="GO" id="GO:0000774">
    <property type="term" value="F:adenyl-nucleotide exchange factor activity"/>
    <property type="evidence" value="ECO:0007669"/>
    <property type="project" value="InterPro"/>
</dbReference>
<evidence type="ECO:0000256" key="1">
    <source>
        <dbReference type="ARBA" id="ARBA00009054"/>
    </source>
</evidence>
<keyword evidence="5" id="KW-0175">Coiled coil</keyword>
<evidence type="ECO:0000256" key="3">
    <source>
        <dbReference type="HAMAP-Rule" id="MF_01151"/>
    </source>
</evidence>
<evidence type="ECO:0000256" key="2">
    <source>
        <dbReference type="ARBA" id="ARBA00023186"/>
    </source>
</evidence>
<dbReference type="SUPFAM" id="SSF51064">
    <property type="entry name" value="Head domain of nucleotide exchange factor GrpE"/>
    <property type="match status" value="1"/>
</dbReference>
<evidence type="ECO:0000256" key="4">
    <source>
        <dbReference type="RuleBase" id="RU004478"/>
    </source>
</evidence>
<evidence type="ECO:0000313" key="7">
    <source>
        <dbReference type="Proteomes" id="UP000034181"/>
    </source>
</evidence>
<evidence type="ECO:0000313" key="6">
    <source>
        <dbReference type="EMBL" id="KKQ74735.1"/>
    </source>
</evidence>
<dbReference type="GO" id="GO:0042803">
    <property type="term" value="F:protein homodimerization activity"/>
    <property type="evidence" value="ECO:0007669"/>
    <property type="project" value="InterPro"/>
</dbReference>
<sequence>MKKKHATGSESPLARREKKLEIQENELENLLKRALADYQNLEKRTEEERQEWIKSGNRNLILNLLPVLDTLFLAQKHIQDEGLNLSIQKFLDVLSEEGVSRIKTENEVFNPNTMECVSVKAGEENKVLEEVRSGFIMNDRVLRPAQVVVGRQQVESLK</sequence>
<name>A0A0G0KGW5_9BACT</name>
<proteinExistence type="inferred from homology"/>
<dbReference type="HAMAP" id="MF_01151">
    <property type="entry name" value="GrpE"/>
    <property type="match status" value="1"/>
</dbReference>
<dbReference type="InterPro" id="IPR009012">
    <property type="entry name" value="GrpE_head"/>
</dbReference>
<comment type="subcellular location">
    <subcellularLocation>
        <location evidence="3">Cytoplasm</location>
    </subcellularLocation>
</comment>
<dbReference type="PANTHER" id="PTHR21237:SF23">
    <property type="entry name" value="GRPE PROTEIN HOMOLOG, MITOCHONDRIAL"/>
    <property type="match status" value="1"/>
</dbReference>
<dbReference type="InterPro" id="IPR000740">
    <property type="entry name" value="GrpE"/>
</dbReference>
<dbReference type="EMBL" id="LBUZ01000027">
    <property type="protein sequence ID" value="KKQ74735.1"/>
    <property type="molecule type" value="Genomic_DNA"/>
</dbReference>
<feature type="coiled-coil region" evidence="5">
    <location>
        <begin position="13"/>
        <end position="51"/>
    </location>
</feature>
<gene>
    <name evidence="3" type="primary">grpE</name>
    <name evidence="6" type="ORF">US96_C0027G0004</name>
</gene>
<dbReference type="PANTHER" id="PTHR21237">
    <property type="entry name" value="GRPE PROTEIN"/>
    <property type="match status" value="1"/>
</dbReference>
<reference evidence="6 7" key="1">
    <citation type="journal article" date="2015" name="Nature">
        <title>rRNA introns, odd ribosomes, and small enigmatic genomes across a large radiation of phyla.</title>
        <authorList>
            <person name="Brown C.T."/>
            <person name="Hug L.A."/>
            <person name="Thomas B.C."/>
            <person name="Sharon I."/>
            <person name="Castelle C.J."/>
            <person name="Singh A."/>
            <person name="Wilkins M.J."/>
            <person name="Williams K.H."/>
            <person name="Banfield J.F."/>
        </authorList>
    </citation>
    <scope>NUCLEOTIDE SEQUENCE [LARGE SCALE GENOMIC DNA]</scope>
</reference>
<dbReference type="Pfam" id="PF01025">
    <property type="entry name" value="GrpE"/>
    <property type="match status" value="1"/>
</dbReference>
<comment type="function">
    <text evidence="3">Participates actively in the response to hyperosmotic and heat shock by preventing the aggregation of stress-denatured proteins, in association with DnaK and GrpE. It is the nucleotide exchange factor for DnaK and may function as a thermosensor. Unfolded proteins bind initially to DnaJ; upon interaction with the DnaJ-bound protein, DnaK hydrolyzes its bound ATP, resulting in the formation of a stable complex. GrpE releases ADP from DnaK; ATP binding to DnaK triggers the release of the substrate protein, thus completing the reaction cycle. Several rounds of ATP-dependent interactions between DnaJ, DnaK and GrpE are required for fully efficient folding.</text>
</comment>
<dbReference type="GO" id="GO:0051082">
    <property type="term" value="F:unfolded protein binding"/>
    <property type="evidence" value="ECO:0007669"/>
    <property type="project" value="TreeGrafter"/>
</dbReference>
<dbReference type="Gene3D" id="3.90.20.20">
    <property type="match status" value="1"/>
</dbReference>
<dbReference type="PRINTS" id="PR00773">
    <property type="entry name" value="GRPEPROTEIN"/>
</dbReference>
<dbReference type="GO" id="GO:0005737">
    <property type="term" value="C:cytoplasm"/>
    <property type="evidence" value="ECO:0007669"/>
    <property type="project" value="UniProtKB-SubCell"/>
</dbReference>
<evidence type="ECO:0000256" key="5">
    <source>
        <dbReference type="SAM" id="Coils"/>
    </source>
</evidence>
<keyword evidence="2 3" id="KW-0143">Chaperone</keyword>
<dbReference type="AlphaFoldDB" id="A0A0G0KGW5"/>
<dbReference type="InterPro" id="IPR013805">
    <property type="entry name" value="GrpE_CC"/>
</dbReference>
<comment type="subunit">
    <text evidence="3">Homodimer.</text>
</comment>
<dbReference type="Proteomes" id="UP000034181">
    <property type="component" value="Unassembled WGS sequence"/>
</dbReference>
<organism evidence="6 7">
    <name type="scientific">Candidatus Woesebacteria bacterium GW2011_GWB1_38_5b</name>
    <dbReference type="NCBI Taxonomy" id="1618569"/>
    <lineage>
        <taxon>Bacteria</taxon>
        <taxon>Candidatus Woeseibacteriota</taxon>
    </lineage>
</organism>
<keyword evidence="3" id="KW-0963">Cytoplasm</keyword>
<dbReference type="GO" id="GO:0006457">
    <property type="term" value="P:protein folding"/>
    <property type="evidence" value="ECO:0007669"/>
    <property type="project" value="InterPro"/>
</dbReference>
<dbReference type="CDD" id="cd00446">
    <property type="entry name" value="GrpE"/>
    <property type="match status" value="1"/>
</dbReference>
<comment type="caution">
    <text evidence="6">The sequence shown here is derived from an EMBL/GenBank/DDBJ whole genome shotgun (WGS) entry which is preliminary data.</text>
</comment>
<protein>
    <recommendedName>
        <fullName evidence="3">Protein GrpE</fullName>
    </recommendedName>
    <alternativeName>
        <fullName evidence="3">HSP-70 cofactor</fullName>
    </alternativeName>
</protein>
<dbReference type="GO" id="GO:0051087">
    <property type="term" value="F:protein-folding chaperone binding"/>
    <property type="evidence" value="ECO:0007669"/>
    <property type="project" value="InterPro"/>
</dbReference>
<comment type="similarity">
    <text evidence="1 3 4">Belongs to the GrpE family.</text>
</comment>
<dbReference type="SUPFAM" id="SSF58014">
    <property type="entry name" value="Coiled-coil domain of nucleotide exchange factor GrpE"/>
    <property type="match status" value="1"/>
</dbReference>
<dbReference type="Gene3D" id="2.30.22.10">
    <property type="entry name" value="Head domain of nucleotide exchange factor GrpE"/>
    <property type="match status" value="1"/>
</dbReference>
<accession>A0A0G0KGW5</accession>